<proteinExistence type="predicted"/>
<feature type="region of interest" description="Disordered" evidence="1">
    <location>
        <begin position="1"/>
        <end position="61"/>
    </location>
</feature>
<gene>
    <name evidence="3" type="ORF">ASTO00021_LOCUS6380</name>
</gene>
<dbReference type="AlphaFoldDB" id="A0A7S3LNP3"/>
<sequence>MLKLPESESDSTNTPRQSPEPAISFGFDSAGPDNKDADDDKNDEKEKHVATQAESGLDKSEADQTLLEVKKKASHVALEISGLVSSLKTTVQDACELTRAHAQVQKQVCDEVELIVETGVKCSEQLLTKVLNLSSRLDNLDEMKRNVDRIDTALLRYEKVADSLIERRRRTRAHQQQRQKA</sequence>
<protein>
    <recommendedName>
        <fullName evidence="2">BLOC-1-related complex subunit 6 C-terminal helix domain-containing protein</fullName>
    </recommendedName>
</protein>
<evidence type="ECO:0000256" key="1">
    <source>
        <dbReference type="SAM" id="MobiDB-lite"/>
    </source>
</evidence>
<reference evidence="3" key="1">
    <citation type="submission" date="2021-01" db="EMBL/GenBank/DDBJ databases">
        <authorList>
            <person name="Corre E."/>
            <person name="Pelletier E."/>
            <person name="Niang G."/>
            <person name="Scheremetjew M."/>
            <person name="Finn R."/>
            <person name="Kale V."/>
            <person name="Holt S."/>
            <person name="Cochrane G."/>
            <person name="Meng A."/>
            <person name="Brown T."/>
            <person name="Cohen L."/>
        </authorList>
    </citation>
    <scope>NUCLEOTIDE SEQUENCE</scope>
    <source>
        <strain evidence="3">GSBS06</strain>
    </source>
</reference>
<dbReference type="InterPro" id="IPR046465">
    <property type="entry name" value="BORCS6_C"/>
</dbReference>
<name>A0A7S3LNP3_9STRA</name>
<organism evidence="3">
    <name type="scientific">Aplanochytrium stocchinoi</name>
    <dbReference type="NCBI Taxonomy" id="215587"/>
    <lineage>
        <taxon>Eukaryota</taxon>
        <taxon>Sar</taxon>
        <taxon>Stramenopiles</taxon>
        <taxon>Bigyra</taxon>
        <taxon>Labyrinthulomycetes</taxon>
        <taxon>Thraustochytrida</taxon>
        <taxon>Thraustochytriidae</taxon>
        <taxon>Aplanochytrium</taxon>
    </lineage>
</organism>
<evidence type="ECO:0000259" key="2">
    <source>
        <dbReference type="Pfam" id="PF10157"/>
    </source>
</evidence>
<evidence type="ECO:0000313" key="3">
    <source>
        <dbReference type="EMBL" id="CAE0436109.1"/>
    </source>
</evidence>
<feature type="domain" description="BLOC-1-related complex subunit 6 C-terminal helix" evidence="2">
    <location>
        <begin position="64"/>
        <end position="154"/>
    </location>
</feature>
<dbReference type="Pfam" id="PF10157">
    <property type="entry name" value="BORCS6"/>
    <property type="match status" value="1"/>
</dbReference>
<dbReference type="EMBL" id="HBIN01008590">
    <property type="protein sequence ID" value="CAE0436109.1"/>
    <property type="molecule type" value="Transcribed_RNA"/>
</dbReference>
<accession>A0A7S3LNP3</accession>